<dbReference type="InterPro" id="IPR052402">
    <property type="entry name" value="ADCK_kinase"/>
</dbReference>
<name>A0A5E8CIY3_9ZZZZ</name>
<feature type="coiled-coil region" evidence="1">
    <location>
        <begin position="320"/>
        <end position="347"/>
    </location>
</feature>
<feature type="transmembrane region" description="Helical" evidence="2">
    <location>
        <begin position="17"/>
        <end position="37"/>
    </location>
</feature>
<dbReference type="InterPro" id="IPR011009">
    <property type="entry name" value="Kinase-like_dom_sf"/>
</dbReference>
<dbReference type="PANTHER" id="PTHR45890">
    <property type="entry name" value="AARF DOMAIN CONTAINING KINASE 2 (PREDICTED)"/>
    <property type="match status" value="1"/>
</dbReference>
<keyword evidence="2" id="KW-0472">Membrane</keyword>
<proteinExistence type="predicted"/>
<gene>
    <name evidence="4" type="ORF">CPAV1605_1089</name>
</gene>
<dbReference type="SUPFAM" id="SSF56112">
    <property type="entry name" value="Protein kinase-like (PK-like)"/>
    <property type="match status" value="1"/>
</dbReference>
<accession>A0A5E8CIY3</accession>
<dbReference type="InterPro" id="IPR000719">
    <property type="entry name" value="Prot_kinase_dom"/>
</dbReference>
<evidence type="ECO:0000256" key="2">
    <source>
        <dbReference type="SAM" id="Phobius"/>
    </source>
</evidence>
<feature type="domain" description="Protein kinase" evidence="3">
    <location>
        <begin position="102"/>
        <end position="438"/>
    </location>
</feature>
<keyword evidence="1" id="KW-0175">Coiled coil</keyword>
<dbReference type="PANTHER" id="PTHR45890:SF1">
    <property type="entry name" value="AARF DOMAIN CONTAINING KINASE 2"/>
    <property type="match status" value="1"/>
</dbReference>
<dbReference type="PROSITE" id="PS51257">
    <property type="entry name" value="PROKAR_LIPOPROTEIN"/>
    <property type="match status" value="1"/>
</dbReference>
<evidence type="ECO:0000313" key="4">
    <source>
        <dbReference type="EMBL" id="VVU95338.1"/>
    </source>
</evidence>
<protein>
    <submittedName>
        <fullName evidence="4">ABC1 family</fullName>
    </submittedName>
</protein>
<evidence type="ECO:0000259" key="3">
    <source>
        <dbReference type="PROSITE" id="PS50011"/>
    </source>
</evidence>
<evidence type="ECO:0000256" key="1">
    <source>
        <dbReference type="SAM" id="Coils"/>
    </source>
</evidence>
<dbReference type="PROSITE" id="PS50011">
    <property type="entry name" value="PROTEIN_KINASE_DOM"/>
    <property type="match status" value="1"/>
</dbReference>
<sequence>MQKTLISENMRITTKEYWFFLIAFYSCLFYTKVISYISSKQTFYNNILNCIKLGGPVFIKIGQNLANKNDIDKDLKDTLSILQKENFIEEEKKLVNITNLEYLQDKPIAAGSIAAVYLAEYNNKKSVVKILHNEIEKKTIMSINLFENLRHYFQGASWFSAFNQLLEFDQIYKEILQQTNLTNEVENLEKFRENFKDFKNVIFPEVYSYNNNYIIESFEEGLCFFDFIEENPSKKEEASHILHCCFYKMFFDNFIHADLHNSNIKFRVNKDNEVEIILLDFGLVSSIESQQIYADFINIYKKNIFVPDYNKFVNLLKRVNISENADLDRFESRLNEIEKELNIKNGIEDLKQKKYVKEADDSIENVVSKIMNTALECNLKYKDYIFNVCNGFILLEDYRFATSEDNSSLHARFEYAEETGFIENMKESASRMLKKNKK</sequence>
<dbReference type="GO" id="GO:0005524">
    <property type="term" value="F:ATP binding"/>
    <property type="evidence" value="ECO:0007669"/>
    <property type="project" value="InterPro"/>
</dbReference>
<dbReference type="Pfam" id="PF03109">
    <property type="entry name" value="ABC1"/>
    <property type="match status" value="1"/>
</dbReference>
<dbReference type="InterPro" id="IPR004147">
    <property type="entry name" value="ABC1_dom"/>
</dbReference>
<keyword evidence="2" id="KW-0812">Transmembrane</keyword>
<reference evidence="4" key="1">
    <citation type="submission" date="2019-09" db="EMBL/GenBank/DDBJ databases">
        <authorList>
            <person name="Needham M D."/>
        </authorList>
    </citation>
    <scope>NUCLEOTIDE SEQUENCE</scope>
</reference>
<keyword evidence="2" id="KW-1133">Transmembrane helix</keyword>
<dbReference type="GO" id="GO:0004672">
    <property type="term" value="F:protein kinase activity"/>
    <property type="evidence" value="ECO:0007669"/>
    <property type="project" value="InterPro"/>
</dbReference>
<dbReference type="AlphaFoldDB" id="A0A5E8CIY3"/>
<organism evidence="4">
    <name type="scientific">seawater metagenome</name>
    <dbReference type="NCBI Taxonomy" id="1561972"/>
    <lineage>
        <taxon>unclassified sequences</taxon>
        <taxon>metagenomes</taxon>
        <taxon>ecological metagenomes</taxon>
    </lineage>
</organism>
<dbReference type="EMBL" id="CABVLZ010000004">
    <property type="protein sequence ID" value="VVU95338.1"/>
    <property type="molecule type" value="Genomic_DNA"/>
</dbReference>